<protein>
    <submittedName>
        <fullName evidence="5">NUDIX domain-containing protein</fullName>
    </submittedName>
</protein>
<dbReference type="InterPro" id="IPR015797">
    <property type="entry name" value="NUDIX_hydrolase-like_dom_sf"/>
</dbReference>
<reference evidence="5 6" key="1">
    <citation type="submission" date="2023-05" db="EMBL/GenBank/DDBJ databases">
        <title>Pseudoalteromonas ardens sp. nov., Pseudoalteromonas obscura sp. nov., and Pseudoalteromonas umbrosa sp. nov., isolated from the coral Montipora capitata.</title>
        <authorList>
            <person name="Thomas E.M."/>
            <person name="Smith E.M."/>
            <person name="Papke E."/>
            <person name="Shlafstein M.D."/>
            <person name="Oline D.K."/>
            <person name="Videau P."/>
            <person name="Saw J.H."/>
            <person name="Strangman W.K."/>
            <person name="Ushijima B."/>
        </authorList>
    </citation>
    <scope>NUCLEOTIDE SEQUENCE [LARGE SCALE GENOMIC DNA]</scope>
    <source>
        <strain evidence="5 6">P94</strain>
    </source>
</reference>
<dbReference type="RefSeq" id="WP_211012335.1">
    <property type="nucleotide sequence ID" value="NZ_JASJUT010000006.1"/>
</dbReference>
<evidence type="ECO:0000313" key="6">
    <source>
        <dbReference type="Proteomes" id="UP001231915"/>
    </source>
</evidence>
<evidence type="ECO:0000313" key="5">
    <source>
        <dbReference type="EMBL" id="MDK2596417.1"/>
    </source>
</evidence>
<comment type="cofactor">
    <cofactor evidence="1">
        <name>Mg(2+)</name>
        <dbReference type="ChEBI" id="CHEBI:18420"/>
    </cofactor>
</comment>
<dbReference type="PANTHER" id="PTHR43046:SF15">
    <property type="entry name" value="MUTT_NUDIX FAMILY PROTEIN"/>
    <property type="match status" value="1"/>
</dbReference>
<keyword evidence="2 3" id="KW-0378">Hydrolase</keyword>
<proteinExistence type="inferred from homology"/>
<comment type="caution">
    <text evidence="5">The sequence shown here is derived from an EMBL/GenBank/DDBJ whole genome shotgun (WGS) entry which is preliminary data.</text>
</comment>
<dbReference type="Gene3D" id="3.90.79.10">
    <property type="entry name" value="Nucleoside Triphosphate Pyrophosphohydrolase"/>
    <property type="match status" value="1"/>
</dbReference>
<evidence type="ECO:0000259" key="4">
    <source>
        <dbReference type="PROSITE" id="PS51462"/>
    </source>
</evidence>
<sequence length="173" mass="19568">MKQLNSKPIVPLPGSHFIRHAVRAIVTRGEEILLLYTARYDDYTLPGGGVDEGEEIEVALSRELLEETGAESITHISPFGIYEEYQSWYKPDFDNVHIISHCFVVDICGSFTEPQMESYEQANGMRPVWLPIKDAISHNRETLANSNKKGQSIYRELAILETVAKEIMGLNID</sequence>
<dbReference type="InterPro" id="IPR000086">
    <property type="entry name" value="NUDIX_hydrolase_dom"/>
</dbReference>
<dbReference type="EMBL" id="JASJUT010000006">
    <property type="protein sequence ID" value="MDK2596417.1"/>
    <property type="molecule type" value="Genomic_DNA"/>
</dbReference>
<name>A0ABT7EN03_9GAMM</name>
<accession>A0ABT7EN03</accession>
<dbReference type="InterPro" id="IPR020476">
    <property type="entry name" value="Nudix_hydrolase"/>
</dbReference>
<keyword evidence="6" id="KW-1185">Reference proteome</keyword>
<dbReference type="PROSITE" id="PS00893">
    <property type="entry name" value="NUDIX_BOX"/>
    <property type="match status" value="1"/>
</dbReference>
<dbReference type="CDD" id="cd02883">
    <property type="entry name" value="NUDIX_Hydrolase"/>
    <property type="match status" value="1"/>
</dbReference>
<dbReference type="Pfam" id="PF00293">
    <property type="entry name" value="NUDIX"/>
    <property type="match status" value="1"/>
</dbReference>
<evidence type="ECO:0000256" key="2">
    <source>
        <dbReference type="ARBA" id="ARBA00022801"/>
    </source>
</evidence>
<comment type="similarity">
    <text evidence="3">Belongs to the Nudix hydrolase family.</text>
</comment>
<dbReference type="PROSITE" id="PS51462">
    <property type="entry name" value="NUDIX"/>
    <property type="match status" value="1"/>
</dbReference>
<evidence type="ECO:0000256" key="3">
    <source>
        <dbReference type="RuleBase" id="RU003476"/>
    </source>
</evidence>
<organism evidence="5 6">
    <name type="scientific">Pseudoalteromonas obscura</name>
    <dbReference type="NCBI Taxonomy" id="3048491"/>
    <lineage>
        <taxon>Bacteria</taxon>
        <taxon>Pseudomonadati</taxon>
        <taxon>Pseudomonadota</taxon>
        <taxon>Gammaproteobacteria</taxon>
        <taxon>Alteromonadales</taxon>
        <taxon>Pseudoalteromonadaceae</taxon>
        <taxon>Pseudoalteromonas</taxon>
    </lineage>
</organism>
<dbReference type="PRINTS" id="PR00502">
    <property type="entry name" value="NUDIXFAMILY"/>
</dbReference>
<dbReference type="PANTHER" id="PTHR43046">
    <property type="entry name" value="GDP-MANNOSE MANNOSYL HYDROLASE"/>
    <property type="match status" value="1"/>
</dbReference>
<dbReference type="SUPFAM" id="SSF55811">
    <property type="entry name" value="Nudix"/>
    <property type="match status" value="1"/>
</dbReference>
<gene>
    <name evidence="5" type="ORF">QNM18_15240</name>
</gene>
<evidence type="ECO:0000256" key="1">
    <source>
        <dbReference type="ARBA" id="ARBA00001946"/>
    </source>
</evidence>
<dbReference type="Proteomes" id="UP001231915">
    <property type="component" value="Unassembled WGS sequence"/>
</dbReference>
<dbReference type="InterPro" id="IPR020084">
    <property type="entry name" value="NUDIX_hydrolase_CS"/>
</dbReference>
<feature type="domain" description="Nudix hydrolase" evidence="4">
    <location>
        <begin position="17"/>
        <end position="157"/>
    </location>
</feature>